<evidence type="ECO:0000313" key="2">
    <source>
        <dbReference type="EMBL" id="GGK89423.1"/>
    </source>
</evidence>
<comment type="caution">
    <text evidence="2">The sequence shown here is derived from an EMBL/GenBank/DDBJ whole genome shotgun (WGS) entry which is preliminary data.</text>
</comment>
<reference evidence="2" key="2">
    <citation type="submission" date="2020-09" db="EMBL/GenBank/DDBJ databases">
        <authorList>
            <person name="Sun Q."/>
            <person name="Zhou Y."/>
        </authorList>
    </citation>
    <scope>NUCLEOTIDE SEQUENCE</scope>
    <source>
        <strain evidence="2">CGMCC 4.7299</strain>
    </source>
</reference>
<dbReference type="EMBL" id="BMMX01000008">
    <property type="protein sequence ID" value="GGK89423.1"/>
    <property type="molecule type" value="Genomic_DNA"/>
</dbReference>
<feature type="region of interest" description="Disordered" evidence="1">
    <location>
        <begin position="19"/>
        <end position="70"/>
    </location>
</feature>
<accession>A0A8J3FPE8</accession>
<organism evidence="2 3">
    <name type="scientific">Mangrovihabitans endophyticus</name>
    <dbReference type="NCBI Taxonomy" id="1751298"/>
    <lineage>
        <taxon>Bacteria</taxon>
        <taxon>Bacillati</taxon>
        <taxon>Actinomycetota</taxon>
        <taxon>Actinomycetes</taxon>
        <taxon>Micromonosporales</taxon>
        <taxon>Micromonosporaceae</taxon>
        <taxon>Mangrovihabitans</taxon>
    </lineage>
</organism>
<dbReference type="RefSeq" id="WP_189079268.1">
    <property type="nucleotide sequence ID" value="NZ_BMMX01000008.1"/>
</dbReference>
<dbReference type="AlphaFoldDB" id="A0A8J3FPE8"/>
<name>A0A8J3FPE8_9ACTN</name>
<dbReference type="Proteomes" id="UP000656042">
    <property type="component" value="Unassembled WGS sequence"/>
</dbReference>
<proteinExistence type="predicted"/>
<gene>
    <name evidence="2" type="ORF">GCM10012284_24250</name>
</gene>
<sequence>MTGRTVECDICGRALRTPQSRARGRGPTCDEKVNPRPVAVGGRDHSPPARLAAVSPADAPTLLDGWQAAP</sequence>
<dbReference type="Pfam" id="PF19474">
    <property type="entry name" value="DUF6011"/>
    <property type="match status" value="1"/>
</dbReference>
<dbReference type="InterPro" id="IPR046053">
    <property type="entry name" value="DUF6011"/>
</dbReference>
<reference evidence="2" key="1">
    <citation type="journal article" date="2014" name="Int. J. Syst. Evol. Microbiol.">
        <title>Complete genome sequence of Corynebacterium casei LMG S-19264T (=DSM 44701T), isolated from a smear-ripened cheese.</title>
        <authorList>
            <consortium name="US DOE Joint Genome Institute (JGI-PGF)"/>
            <person name="Walter F."/>
            <person name="Albersmeier A."/>
            <person name="Kalinowski J."/>
            <person name="Ruckert C."/>
        </authorList>
    </citation>
    <scope>NUCLEOTIDE SEQUENCE</scope>
    <source>
        <strain evidence="2">CGMCC 4.7299</strain>
    </source>
</reference>
<evidence type="ECO:0000256" key="1">
    <source>
        <dbReference type="SAM" id="MobiDB-lite"/>
    </source>
</evidence>
<evidence type="ECO:0000313" key="3">
    <source>
        <dbReference type="Proteomes" id="UP000656042"/>
    </source>
</evidence>
<keyword evidence="3" id="KW-1185">Reference proteome</keyword>
<protein>
    <submittedName>
        <fullName evidence="2">Uncharacterized protein</fullName>
    </submittedName>
</protein>